<comment type="subcellular location">
    <subcellularLocation>
        <location evidence="1">Membrane</location>
        <topology evidence="1">Single-pass membrane protein</topology>
    </subcellularLocation>
</comment>
<gene>
    <name evidence="8" type="ORF">SAY86_018511</name>
</gene>
<protein>
    <recommendedName>
        <fullName evidence="10">Autophagy-related protein 27</fullName>
    </recommendedName>
</protein>
<name>A0AAN7R373_TRANT</name>
<evidence type="ECO:0000256" key="4">
    <source>
        <dbReference type="ARBA" id="ARBA00022989"/>
    </source>
</evidence>
<evidence type="ECO:0000256" key="3">
    <source>
        <dbReference type="ARBA" id="ARBA00022729"/>
    </source>
</evidence>
<keyword evidence="5 6" id="KW-0472">Membrane</keyword>
<evidence type="ECO:0008006" key="10">
    <source>
        <dbReference type="Google" id="ProtNLM"/>
    </source>
</evidence>
<sequence length="288" mass="31478">MKIRCGSNQRLFLILLSITLLRSVLLRSATAVCDLSVFDSKNLYSYSLASPIPKFPHGVLSEDGFYRVEVNKSVLWFQLCNGMIFNHGPPRCVDCTDCGGPSNCGMQCSALVANDVGGYPVCTTVGHLSSSNISIADETNPHSGVIVKMFSINQNVDDKVVNCSLSVTVLCDYTGAQGPHTLKKSGACDYDTLLKHPSGCANVVYIHGRGWGWFGTFLIIMLSLLAGYLLAGAVYRYFVLRIHSIDAIPNLEFWASLPHRTQSSLASLVRKFRGPSEGYRSSYSPVNF</sequence>
<feature type="signal peptide" evidence="7">
    <location>
        <begin position="1"/>
        <end position="31"/>
    </location>
</feature>
<proteinExistence type="predicted"/>
<keyword evidence="9" id="KW-1185">Reference proteome</keyword>
<dbReference type="Pfam" id="PF09451">
    <property type="entry name" value="ATG27"/>
    <property type="match status" value="1"/>
</dbReference>
<comment type="caution">
    <text evidence="8">The sequence shown here is derived from an EMBL/GenBank/DDBJ whole genome shotgun (WGS) entry which is preliminary data.</text>
</comment>
<dbReference type="Proteomes" id="UP001346149">
    <property type="component" value="Unassembled WGS sequence"/>
</dbReference>
<dbReference type="AlphaFoldDB" id="A0AAN7R373"/>
<organism evidence="8 9">
    <name type="scientific">Trapa natans</name>
    <name type="common">Water chestnut</name>
    <dbReference type="NCBI Taxonomy" id="22666"/>
    <lineage>
        <taxon>Eukaryota</taxon>
        <taxon>Viridiplantae</taxon>
        <taxon>Streptophyta</taxon>
        <taxon>Embryophyta</taxon>
        <taxon>Tracheophyta</taxon>
        <taxon>Spermatophyta</taxon>
        <taxon>Magnoliopsida</taxon>
        <taxon>eudicotyledons</taxon>
        <taxon>Gunneridae</taxon>
        <taxon>Pentapetalae</taxon>
        <taxon>rosids</taxon>
        <taxon>malvids</taxon>
        <taxon>Myrtales</taxon>
        <taxon>Lythraceae</taxon>
        <taxon>Trapa</taxon>
    </lineage>
</organism>
<evidence type="ECO:0000256" key="7">
    <source>
        <dbReference type="SAM" id="SignalP"/>
    </source>
</evidence>
<reference evidence="8 9" key="1">
    <citation type="journal article" date="2023" name="Hortic Res">
        <title>Pangenome of water caltrop reveals structural variations and asymmetric subgenome divergence after allopolyploidization.</title>
        <authorList>
            <person name="Zhang X."/>
            <person name="Chen Y."/>
            <person name="Wang L."/>
            <person name="Yuan Y."/>
            <person name="Fang M."/>
            <person name="Shi L."/>
            <person name="Lu R."/>
            <person name="Comes H.P."/>
            <person name="Ma Y."/>
            <person name="Chen Y."/>
            <person name="Huang G."/>
            <person name="Zhou Y."/>
            <person name="Zheng Z."/>
            <person name="Qiu Y."/>
        </authorList>
    </citation>
    <scope>NUCLEOTIDE SEQUENCE [LARGE SCALE GENOMIC DNA]</scope>
    <source>
        <strain evidence="8">F231</strain>
    </source>
</reference>
<dbReference type="PANTHER" id="PTHR15071:SF0">
    <property type="entry name" value="MANNOSE 6-PHOSPHATE RECEPTOR-LIKE PROTEIN 1"/>
    <property type="match status" value="1"/>
</dbReference>
<evidence type="ECO:0000256" key="1">
    <source>
        <dbReference type="ARBA" id="ARBA00004167"/>
    </source>
</evidence>
<dbReference type="EMBL" id="JAXQNO010000014">
    <property type="protein sequence ID" value="KAK4784143.1"/>
    <property type="molecule type" value="Genomic_DNA"/>
</dbReference>
<evidence type="ECO:0000313" key="8">
    <source>
        <dbReference type="EMBL" id="KAK4784143.1"/>
    </source>
</evidence>
<evidence type="ECO:0000313" key="9">
    <source>
        <dbReference type="Proteomes" id="UP001346149"/>
    </source>
</evidence>
<dbReference type="PANTHER" id="PTHR15071">
    <property type="entry name" value="MANNOSE-6-PHOSPHATE RECEPTOR FAMILY MEMBER"/>
    <property type="match status" value="1"/>
</dbReference>
<keyword evidence="2 6" id="KW-0812">Transmembrane</keyword>
<dbReference type="GO" id="GO:0000139">
    <property type="term" value="C:Golgi membrane"/>
    <property type="evidence" value="ECO:0007669"/>
    <property type="project" value="UniProtKB-SubCell"/>
</dbReference>
<feature type="transmembrane region" description="Helical" evidence="6">
    <location>
        <begin position="211"/>
        <end position="235"/>
    </location>
</feature>
<dbReference type="InterPro" id="IPR018939">
    <property type="entry name" value="Autophagy-rel_prot_27"/>
</dbReference>
<evidence type="ECO:0000256" key="2">
    <source>
        <dbReference type="ARBA" id="ARBA00022692"/>
    </source>
</evidence>
<accession>A0AAN7R373</accession>
<evidence type="ECO:0000256" key="5">
    <source>
        <dbReference type="ARBA" id="ARBA00023136"/>
    </source>
</evidence>
<keyword evidence="4 6" id="KW-1133">Transmembrane helix</keyword>
<evidence type="ECO:0000256" key="6">
    <source>
        <dbReference type="SAM" id="Phobius"/>
    </source>
</evidence>
<feature type="chain" id="PRO_5042832900" description="Autophagy-related protein 27" evidence="7">
    <location>
        <begin position="32"/>
        <end position="288"/>
    </location>
</feature>
<keyword evidence="3 7" id="KW-0732">Signal</keyword>